<dbReference type="Proteomes" id="UP001165343">
    <property type="component" value="Unassembled WGS sequence"/>
</dbReference>
<name>A0ABT0RER3_9SPHN</name>
<dbReference type="Pfam" id="PF12973">
    <property type="entry name" value="Cupin_7"/>
    <property type="match status" value="1"/>
</dbReference>
<feature type="signal peptide" evidence="1">
    <location>
        <begin position="1"/>
        <end position="22"/>
    </location>
</feature>
<evidence type="ECO:0000313" key="3">
    <source>
        <dbReference type="EMBL" id="MCL6678714.1"/>
    </source>
</evidence>
<feature type="domain" description="ChrR-like cupin" evidence="2">
    <location>
        <begin position="25"/>
        <end position="135"/>
    </location>
</feature>
<reference evidence="3" key="1">
    <citation type="submission" date="2022-05" db="EMBL/GenBank/DDBJ databases">
        <authorList>
            <person name="Jo J.-H."/>
            <person name="Im W.-T."/>
        </authorList>
    </citation>
    <scope>NUCLEOTIDE SEQUENCE</scope>
    <source>
        <strain evidence="3">RG327</strain>
    </source>
</reference>
<dbReference type="EMBL" id="JAMGBC010000001">
    <property type="protein sequence ID" value="MCL6678714.1"/>
    <property type="molecule type" value="Genomic_DNA"/>
</dbReference>
<comment type="caution">
    <text evidence="3">The sequence shown here is derived from an EMBL/GenBank/DDBJ whole genome shotgun (WGS) entry which is preliminary data.</text>
</comment>
<dbReference type="InterPro" id="IPR025979">
    <property type="entry name" value="ChrR-like_cupin_dom"/>
</dbReference>
<dbReference type="CDD" id="cd06989">
    <property type="entry name" value="cupin_DRT102"/>
    <property type="match status" value="1"/>
</dbReference>
<gene>
    <name evidence="3" type="ORF">LZ519_05195</name>
</gene>
<dbReference type="SUPFAM" id="SSF51182">
    <property type="entry name" value="RmlC-like cupins"/>
    <property type="match status" value="1"/>
</dbReference>
<evidence type="ECO:0000313" key="4">
    <source>
        <dbReference type="Proteomes" id="UP001165343"/>
    </source>
</evidence>
<keyword evidence="4" id="KW-1185">Reference proteome</keyword>
<organism evidence="3 4">
    <name type="scientific">Sphingomonas anseongensis</name>
    <dbReference type="NCBI Taxonomy" id="2908207"/>
    <lineage>
        <taxon>Bacteria</taxon>
        <taxon>Pseudomonadati</taxon>
        <taxon>Pseudomonadota</taxon>
        <taxon>Alphaproteobacteria</taxon>
        <taxon>Sphingomonadales</taxon>
        <taxon>Sphingomonadaceae</taxon>
        <taxon>Sphingomonas</taxon>
    </lineage>
</organism>
<accession>A0ABT0RER3</accession>
<evidence type="ECO:0000256" key="1">
    <source>
        <dbReference type="SAM" id="SignalP"/>
    </source>
</evidence>
<dbReference type="InterPro" id="IPR014710">
    <property type="entry name" value="RmlC-like_jellyroll"/>
</dbReference>
<dbReference type="RefSeq" id="WP_249867655.1">
    <property type="nucleotide sequence ID" value="NZ_JAMGBC010000001.1"/>
</dbReference>
<keyword evidence="1" id="KW-0732">Signal</keyword>
<evidence type="ECO:0000259" key="2">
    <source>
        <dbReference type="Pfam" id="PF12973"/>
    </source>
</evidence>
<dbReference type="InterPro" id="IPR011051">
    <property type="entry name" value="RmlC_Cupin_sf"/>
</dbReference>
<protein>
    <submittedName>
        <fullName evidence="3">Cupin domain-containing protein</fullName>
    </submittedName>
</protein>
<sequence>MTRTLMLSLCAAAAFAGSTASAQMMPTDLKWGPAPPGLPAGAQLAVLSGDPTKEGMFTIRLKFPAGYSVAPHHHPTPELVTVMEGSMSLGMGDVADKAKAGTLGLGGYIAMAPNMNHYAFTDGGATVQITSHGPFQIIYVNPADDPRTAKK</sequence>
<feature type="chain" id="PRO_5045445922" evidence="1">
    <location>
        <begin position="23"/>
        <end position="151"/>
    </location>
</feature>
<proteinExistence type="predicted"/>
<dbReference type="Gene3D" id="2.60.120.10">
    <property type="entry name" value="Jelly Rolls"/>
    <property type="match status" value="1"/>
</dbReference>